<comment type="caution">
    <text evidence="1">The sequence shown here is derived from an EMBL/GenBank/DDBJ whole genome shotgun (WGS) entry which is preliminary data.</text>
</comment>
<gene>
    <name evidence="1" type="ORF">ACD_3C00154G0004</name>
</gene>
<accession>K2F9G9</accession>
<sequence length="635" mass="77366">MPISSPQEEISTDKSETQQNLCSNNLTDQYVISIHAILWHHDKIDNQKPFFMLEIENLASKSIMSALDDIREKWDNKTVWLEWDNGSFIIDENDSNNPDDVYKYYQKRLKESCNIAKFVWKIPVIGFSSMGWYELLPRLSKIIKELKKEHKNLICIIWWADFNALPDEVFLNQVFDYWIDIVNIWWASEFVDFFWKLSNTDSFYRDKDGLLRIMTEREVPQNLIFAHQKGEIWEIKPGKKINTTFYYNSLGNALHFSINNNSCLNNCHYCANYIHDNIPLKDCDIDNAITDCNKYISIIENDKISLDIDDPNPFQYVDKFERFLKSLDLSKIKEIAFFGDFMWMGNFETYNKVTKIIDHLLEKWPNLTIHIWFSMDAFHHKDDWEFIWRTVWSKIAEEHKYIEWFKYFNLFHDKYINNPRIYIPFNTIFHPNMKLADYVERYDFIIQHAWQNTCVWMYPLAPYINTQLERDHRWYFIPEFEVINIVDPLSSEFKGLNLWWHFYLNSNFLDCFVLSRWIWLDGMFEDIVNHKFENDEAKNDFNEKIFFYFLCFWCWKKIERLYKKANSILWRIQFKKRDEILKKVRELINFTIGYIDFMIYREYYISRINPSYKTQKLDKFLHDLESIRIEFLKLK</sequence>
<evidence type="ECO:0000313" key="1">
    <source>
        <dbReference type="EMBL" id="EKE27761.1"/>
    </source>
</evidence>
<organism evidence="1">
    <name type="scientific">uncultured bacterium</name>
    <name type="common">gcode 4</name>
    <dbReference type="NCBI Taxonomy" id="1234023"/>
    <lineage>
        <taxon>Bacteria</taxon>
        <taxon>environmental samples</taxon>
    </lineage>
</organism>
<dbReference type="AlphaFoldDB" id="K2F9G9"/>
<evidence type="ECO:0008006" key="2">
    <source>
        <dbReference type="Google" id="ProtNLM"/>
    </source>
</evidence>
<protein>
    <recommendedName>
        <fullName evidence="2">Radical SAM protein</fullName>
    </recommendedName>
</protein>
<dbReference type="EMBL" id="AMFJ01000428">
    <property type="protein sequence ID" value="EKE27761.1"/>
    <property type="molecule type" value="Genomic_DNA"/>
</dbReference>
<reference evidence="1" key="1">
    <citation type="journal article" date="2012" name="Science">
        <title>Fermentation, hydrogen, and sulfur metabolism in multiple uncultivated bacterial phyla.</title>
        <authorList>
            <person name="Wrighton K.C."/>
            <person name="Thomas B.C."/>
            <person name="Sharon I."/>
            <person name="Miller C.S."/>
            <person name="Castelle C.J."/>
            <person name="VerBerkmoes N.C."/>
            <person name="Wilkins M.J."/>
            <person name="Hettich R.L."/>
            <person name="Lipton M.S."/>
            <person name="Williams K.H."/>
            <person name="Long P.E."/>
            <person name="Banfield J.F."/>
        </authorList>
    </citation>
    <scope>NUCLEOTIDE SEQUENCE [LARGE SCALE GENOMIC DNA]</scope>
</reference>
<name>K2F9G9_9BACT</name>
<proteinExistence type="predicted"/>